<protein>
    <submittedName>
        <fullName evidence="1">Uncharacterized protein</fullName>
    </submittedName>
</protein>
<dbReference type="Proteomes" id="UP000594468">
    <property type="component" value="Chromosome"/>
</dbReference>
<dbReference type="AlphaFoldDB" id="A0A7S8IFB2"/>
<keyword evidence="2" id="KW-1185">Reference proteome</keyword>
<reference evidence="1 2" key="1">
    <citation type="submission" date="2020-02" db="EMBL/GenBank/DDBJ databases">
        <authorList>
            <person name="Zheng R.K."/>
            <person name="Sun C.M."/>
        </authorList>
    </citation>
    <scope>NUCLEOTIDE SEQUENCE [LARGE SCALE GENOMIC DNA]</scope>
    <source>
        <strain evidence="2">rifampicinis</strain>
    </source>
</reference>
<accession>A0A7S8IFB2</accession>
<proteinExistence type="predicted"/>
<organism evidence="1 2">
    <name type="scientific">Phototrophicus methaneseepsis</name>
    <dbReference type="NCBI Taxonomy" id="2710758"/>
    <lineage>
        <taxon>Bacteria</taxon>
        <taxon>Bacillati</taxon>
        <taxon>Chloroflexota</taxon>
        <taxon>Candidatus Thermofontia</taxon>
        <taxon>Phototrophicales</taxon>
        <taxon>Phototrophicaceae</taxon>
        <taxon>Phototrophicus</taxon>
    </lineage>
</organism>
<name>A0A7S8IFB2_9CHLR</name>
<evidence type="ECO:0000313" key="1">
    <source>
        <dbReference type="EMBL" id="QPC83416.1"/>
    </source>
</evidence>
<sequence>MPRESRFWRTDANGNLLNDANIDFIKPPFDTVVEDVVATYTRHIAADIHSIYVMASVARGIAEVGSSDVDTFAVLEEMLDPELVMQDWLPEAPIALQQKHSAVVSDVEMELWPYGYVLRDPEEFSPGAFIIKTQAVCVWGSDLAPELPDYNLNDFKTRLAIANEDIVLLEPDIEDALAAIETDPSPDAIRSLCKHICKHMARAGFSLTMTDNAHYTRDVALCIPAFIAAYPQHSQGMQQTGQFIAQPTDDADTLRAFLESFGAQMVALCEAWLDEYNPERYDFFVYGDDPDYEAD</sequence>
<dbReference type="KEGG" id="pmet:G4Y79_03265"/>
<evidence type="ECO:0000313" key="2">
    <source>
        <dbReference type="Proteomes" id="UP000594468"/>
    </source>
</evidence>
<dbReference type="RefSeq" id="WP_195171483.1">
    <property type="nucleotide sequence ID" value="NZ_CP062983.1"/>
</dbReference>
<dbReference type="EMBL" id="CP062983">
    <property type="protein sequence ID" value="QPC83416.1"/>
    <property type="molecule type" value="Genomic_DNA"/>
</dbReference>
<gene>
    <name evidence="1" type="ORF">G4Y79_03265</name>
</gene>